<dbReference type="InterPro" id="IPR026046">
    <property type="entry name" value="UBIAD1"/>
</dbReference>
<keyword evidence="3 6" id="KW-0812">Transmembrane</keyword>
<dbReference type="GO" id="GO:0004659">
    <property type="term" value="F:prenyltransferase activity"/>
    <property type="evidence" value="ECO:0007669"/>
    <property type="project" value="InterPro"/>
</dbReference>
<dbReference type="GO" id="GO:0016020">
    <property type="term" value="C:membrane"/>
    <property type="evidence" value="ECO:0007669"/>
    <property type="project" value="UniProtKB-SubCell"/>
</dbReference>
<dbReference type="InterPro" id="IPR000537">
    <property type="entry name" value="UbiA_prenyltransferase"/>
</dbReference>
<sequence length="219" mass="25344">MPFTTLSVGVIFGYKELGVISPNLLHVFVLIQLIYTFSVILNSLYDSEVGVDIEETSKDRVMFDYGLTREDIFIYIYGAMFLIFLLFVKIFFYFPMWKKMLALYLVFHLLFVSICYNMPPIRFKKRLLMAELSIFLSYGVLTFTGYFFSTGVVAIHSFIYGIPCFLLVIMSITSNLLIDIEDDRRGGSRSTPMVFGVKASLYIYIFSYILYVIVNNNIN</sequence>
<evidence type="ECO:0000256" key="4">
    <source>
        <dbReference type="ARBA" id="ARBA00022989"/>
    </source>
</evidence>
<feature type="transmembrane region" description="Helical" evidence="6">
    <location>
        <begin position="72"/>
        <end position="94"/>
    </location>
</feature>
<dbReference type="CDD" id="cd13962">
    <property type="entry name" value="PT_UbiA_UBIAD1"/>
    <property type="match status" value="1"/>
</dbReference>
<protein>
    <recommendedName>
        <fullName evidence="9">UbiA prenyltransferase family protein</fullName>
    </recommendedName>
</protein>
<dbReference type="GO" id="GO:0042371">
    <property type="term" value="P:vitamin K biosynthetic process"/>
    <property type="evidence" value="ECO:0007669"/>
    <property type="project" value="TreeGrafter"/>
</dbReference>
<reference evidence="7" key="1">
    <citation type="submission" date="2020-01" db="EMBL/GenBank/DDBJ databases">
        <title>Development of genomics and gene disruption for Polysphondylium violaceum indicates a role for the polyketide synthase stlB in stalk morphogenesis.</title>
        <authorList>
            <person name="Narita B."/>
            <person name="Kawabe Y."/>
            <person name="Kin K."/>
            <person name="Saito T."/>
            <person name="Gibbs R."/>
            <person name="Kuspa A."/>
            <person name="Muzny D."/>
            <person name="Queller D."/>
            <person name="Richards S."/>
            <person name="Strassman J."/>
            <person name="Sucgang R."/>
            <person name="Worley K."/>
            <person name="Schaap P."/>
        </authorList>
    </citation>
    <scope>NUCLEOTIDE SEQUENCE</scope>
    <source>
        <strain evidence="7">QSvi11</strain>
    </source>
</reference>
<evidence type="ECO:0000256" key="1">
    <source>
        <dbReference type="ARBA" id="ARBA00004141"/>
    </source>
</evidence>
<dbReference type="Gene3D" id="1.20.120.1780">
    <property type="entry name" value="UbiA prenyltransferase"/>
    <property type="match status" value="1"/>
</dbReference>
<evidence type="ECO:0000313" key="8">
    <source>
        <dbReference type="Proteomes" id="UP000695562"/>
    </source>
</evidence>
<evidence type="ECO:0000313" key="7">
    <source>
        <dbReference type="EMBL" id="KAF2077353.1"/>
    </source>
</evidence>
<organism evidence="7 8">
    <name type="scientific">Polysphondylium violaceum</name>
    <dbReference type="NCBI Taxonomy" id="133409"/>
    <lineage>
        <taxon>Eukaryota</taxon>
        <taxon>Amoebozoa</taxon>
        <taxon>Evosea</taxon>
        <taxon>Eumycetozoa</taxon>
        <taxon>Dictyostelia</taxon>
        <taxon>Dictyosteliales</taxon>
        <taxon>Dictyosteliaceae</taxon>
        <taxon>Polysphondylium</taxon>
    </lineage>
</organism>
<evidence type="ECO:0000256" key="5">
    <source>
        <dbReference type="ARBA" id="ARBA00023136"/>
    </source>
</evidence>
<feature type="transmembrane region" description="Helical" evidence="6">
    <location>
        <begin position="199"/>
        <end position="218"/>
    </location>
</feature>
<dbReference type="EMBL" id="AJWJ01000031">
    <property type="protein sequence ID" value="KAF2077353.1"/>
    <property type="molecule type" value="Genomic_DNA"/>
</dbReference>
<evidence type="ECO:0008006" key="9">
    <source>
        <dbReference type="Google" id="ProtNLM"/>
    </source>
</evidence>
<comment type="caution">
    <text evidence="7">The sequence shown here is derived from an EMBL/GenBank/DDBJ whole genome shotgun (WGS) entry which is preliminary data.</text>
</comment>
<dbReference type="Pfam" id="PF01040">
    <property type="entry name" value="UbiA"/>
    <property type="match status" value="1"/>
</dbReference>
<comment type="subcellular location">
    <subcellularLocation>
        <location evidence="1">Membrane</location>
        <topology evidence="1">Multi-pass membrane protein</topology>
    </subcellularLocation>
</comment>
<dbReference type="PANTHER" id="PTHR13929:SF0">
    <property type="entry name" value="UBIA PRENYLTRANSFERASE DOMAIN-CONTAINING PROTEIN 1"/>
    <property type="match status" value="1"/>
</dbReference>
<keyword evidence="5 6" id="KW-0472">Membrane</keyword>
<accession>A0A8J4V497</accession>
<feature type="transmembrane region" description="Helical" evidence="6">
    <location>
        <begin position="128"/>
        <end position="148"/>
    </location>
</feature>
<keyword evidence="2" id="KW-0808">Transferase</keyword>
<evidence type="ECO:0000256" key="6">
    <source>
        <dbReference type="SAM" id="Phobius"/>
    </source>
</evidence>
<dbReference type="AlphaFoldDB" id="A0A8J4V497"/>
<keyword evidence="4 6" id="KW-1133">Transmembrane helix</keyword>
<dbReference type="Proteomes" id="UP000695562">
    <property type="component" value="Unassembled WGS sequence"/>
</dbReference>
<feature type="transmembrane region" description="Helical" evidence="6">
    <location>
        <begin position="24"/>
        <end position="45"/>
    </location>
</feature>
<feature type="transmembrane region" description="Helical" evidence="6">
    <location>
        <begin position="154"/>
        <end position="178"/>
    </location>
</feature>
<evidence type="ECO:0000256" key="3">
    <source>
        <dbReference type="ARBA" id="ARBA00022692"/>
    </source>
</evidence>
<name>A0A8J4V497_9MYCE</name>
<proteinExistence type="predicted"/>
<gene>
    <name evidence="7" type="ORF">CYY_001356</name>
</gene>
<dbReference type="PANTHER" id="PTHR13929">
    <property type="entry name" value="1,4-DIHYDROXY-2-NAPHTHOATE OCTAPRENYLTRANSFERASE"/>
    <property type="match status" value="1"/>
</dbReference>
<dbReference type="GO" id="GO:0009234">
    <property type="term" value="P:menaquinone biosynthetic process"/>
    <property type="evidence" value="ECO:0007669"/>
    <property type="project" value="TreeGrafter"/>
</dbReference>
<keyword evidence="8" id="KW-1185">Reference proteome</keyword>
<evidence type="ECO:0000256" key="2">
    <source>
        <dbReference type="ARBA" id="ARBA00022679"/>
    </source>
</evidence>
<feature type="transmembrane region" description="Helical" evidence="6">
    <location>
        <begin position="100"/>
        <end position="116"/>
    </location>
</feature>